<reference evidence="1 2" key="1">
    <citation type="journal article" date="2015" name="Genome Announc.">
        <title>Complete Genome Sequence of Steroid-Transforming Nocardioides simplex VKM Ac-2033D.</title>
        <authorList>
            <person name="Shtratnikova V.Y."/>
            <person name="Schelkunov M.I."/>
            <person name="Pekov Y.A."/>
            <person name="Fokina V.V."/>
            <person name="Logacheva M.D."/>
            <person name="Sokolov S.L."/>
            <person name="Bragin E.Y."/>
            <person name="Ashapkin V.V."/>
            <person name="Donova M.V."/>
        </authorList>
    </citation>
    <scope>NUCLEOTIDE SEQUENCE [LARGE SCALE GENOMIC DNA]</scope>
    <source>
        <strain evidence="1 2">VKM Ac-2033D</strain>
    </source>
</reference>
<protein>
    <submittedName>
        <fullName evidence="1">Putative integral membrane protein</fullName>
    </submittedName>
</protein>
<evidence type="ECO:0000313" key="1">
    <source>
        <dbReference type="EMBL" id="AIY19118.1"/>
    </source>
</evidence>
<sequence>MRSFTAVVAILLATLLAPFAIGATWVSERVDDREAYVDTVGDLSDDPVVQQVLADAAADAAVKALERHIPVGLPSAVRGWARTAALKVVRSPDFPTFWRKANGDLHQQVLAVLDDPDAPTDGDITVDASPLVAQVLLQLEDRGIPVGLLPTIPLDVPVTTKAKVAEGGPAYRAADRFNRIVPLAWAALVLLGVLVAHGWRGRVRTAGFALLGVAVAAVVLLLAVDPATTAALDQVEADRRELTGVMLDAVVGSLTPYARAFLVAAPVGLVLVALSLWPRRTRAEQAPASAIPGADGHFTP</sequence>
<keyword evidence="2" id="KW-1185">Reference proteome</keyword>
<dbReference type="KEGG" id="psim:KR76_24290"/>
<dbReference type="OrthoDB" id="4350291at2"/>
<proteinExistence type="predicted"/>
<gene>
    <name evidence="1" type="ORF">KR76_24290</name>
</gene>
<dbReference type="STRING" id="2045.KR76_24290"/>
<dbReference type="eggNOG" id="ENOG502ZB54">
    <property type="taxonomic scope" value="Bacteria"/>
</dbReference>
<dbReference type="AlphaFoldDB" id="A0A0A1DRE6"/>
<evidence type="ECO:0000313" key="2">
    <source>
        <dbReference type="Proteomes" id="UP000030300"/>
    </source>
</evidence>
<dbReference type="EMBL" id="CP009896">
    <property type="protein sequence ID" value="AIY19118.1"/>
    <property type="molecule type" value="Genomic_DNA"/>
</dbReference>
<dbReference type="Proteomes" id="UP000030300">
    <property type="component" value="Chromosome"/>
</dbReference>
<accession>A0A0A1DRE6</accession>
<dbReference type="HOGENOM" id="CLU_926986_0_0_11"/>
<name>A0A0A1DRE6_NOCSI</name>
<dbReference type="RefSeq" id="WP_038682038.1">
    <property type="nucleotide sequence ID" value="NZ_BJMC01000015.1"/>
</dbReference>
<dbReference type="GeneID" id="96611883"/>
<organism evidence="1 2">
    <name type="scientific">Nocardioides simplex</name>
    <name type="common">Arthrobacter simplex</name>
    <dbReference type="NCBI Taxonomy" id="2045"/>
    <lineage>
        <taxon>Bacteria</taxon>
        <taxon>Bacillati</taxon>
        <taxon>Actinomycetota</taxon>
        <taxon>Actinomycetes</taxon>
        <taxon>Propionibacteriales</taxon>
        <taxon>Nocardioidaceae</taxon>
        <taxon>Pimelobacter</taxon>
    </lineage>
</organism>